<accession>A0AAN8JVE8</accession>
<evidence type="ECO:0000259" key="15">
    <source>
        <dbReference type="Pfam" id="PF13891"/>
    </source>
</evidence>
<dbReference type="EMBL" id="JAZGQO010000007">
    <property type="protein sequence ID" value="KAK6183636.1"/>
    <property type="molecule type" value="Genomic_DNA"/>
</dbReference>
<sequence>MNRKSSVRSKIKVNSEGLFCNYGNRICMKHRLEGYEFCIRHVLEDKTAPFKQCSFVPGRKGERCPNATPKGDRKDGYCVEHARRANLVRQKHLSRHQPADTSESLLVELSQSSSPLVDTIKDNKNKSRLPADSIANRILDYASSDESDVEGCLIDGAWRGDGDSDAESIDSEQEDVLKHAGVYTAEEVTLILRDKLIKLQSLYIDQFKRLQHVMKEQRRRYIHTHKQEKDSLGGLKAYKADPYLRKKYDKLKAYKRYHNRYGKEAILHRKSNVRRVAVSEGAGYKTQIYPKCQGLEDGVKCLERSVPLSKYCFKHILHDVNQVLFQPCSFADGGCGVPVVPIDDDPRCHLHYTIIDTTNHQIQQEEESESVDIREQTDASTDSTLSATGEFDRPELYNIISDQINPELMDTS</sequence>
<comment type="function">
    <text evidence="12">Non-catalytic component of the NSL histone acetyltransferase complex, a multiprotein complex that mediates histone H4 acetylation at 'Lys-5'- and 'Lys-8' (H4K5ac and H4K8ac) at transcription start sites and promotes transcription initiation. Required for NSL complex stability and for transcription of intraciliary transport genes in both ciliated and non-ciliated cells by regulating histone H4 acetylation at 'Lys-5'- and 'Lys-12' (H4K5ac and H4K12ac). This is necessary for cilium assembly in ciliated cells and for organization of the microtubule cytoskeleton in non-ciliated cells. Required within the NSL complex to maintain nuclear architecture stability by promoting KAT8-mediated acetylation of lamin LMNA.</text>
</comment>
<comment type="subunit">
    <text evidence="13">Component of the NSL complex at least composed of KAT8/MOF, KANSL1, KANSL2, KANSL3, MCRS1, PHF20, OGT1/OGT, WDR5 and HCFC1.</text>
</comment>
<evidence type="ECO:0000313" key="16">
    <source>
        <dbReference type="EMBL" id="KAK6183636.1"/>
    </source>
</evidence>
<reference evidence="16 17" key="1">
    <citation type="submission" date="2024-01" db="EMBL/GenBank/DDBJ databases">
        <title>The genome of the rayed Mediterranean limpet Patella caerulea (Linnaeus, 1758).</title>
        <authorList>
            <person name="Anh-Thu Weber A."/>
            <person name="Halstead-Nussloch G."/>
        </authorList>
    </citation>
    <scope>NUCLEOTIDE SEQUENCE [LARGE SCALE GENOMIC DNA]</scope>
    <source>
        <strain evidence="16">AATW-2023a</strain>
        <tissue evidence="16">Whole specimen</tissue>
    </source>
</reference>
<feature type="domain" description="KANL2-like probable zinc-finger" evidence="15">
    <location>
        <begin position="20"/>
        <end position="82"/>
    </location>
</feature>
<organism evidence="16 17">
    <name type="scientific">Patella caerulea</name>
    <name type="common">Rayed Mediterranean limpet</name>
    <dbReference type="NCBI Taxonomy" id="87958"/>
    <lineage>
        <taxon>Eukaryota</taxon>
        <taxon>Metazoa</taxon>
        <taxon>Spiralia</taxon>
        <taxon>Lophotrochozoa</taxon>
        <taxon>Mollusca</taxon>
        <taxon>Gastropoda</taxon>
        <taxon>Patellogastropoda</taxon>
        <taxon>Patelloidea</taxon>
        <taxon>Patellidae</taxon>
        <taxon>Patella</taxon>
    </lineage>
</organism>
<dbReference type="InterPro" id="IPR025927">
    <property type="entry name" value="Znf_KANL2-like"/>
</dbReference>
<dbReference type="GO" id="GO:0005634">
    <property type="term" value="C:nucleus"/>
    <property type="evidence" value="ECO:0007669"/>
    <property type="project" value="UniProtKB-SubCell"/>
</dbReference>
<keyword evidence="6" id="KW-0832">Ubl conjugation</keyword>
<dbReference type="GO" id="GO:0044545">
    <property type="term" value="C:NSL complex"/>
    <property type="evidence" value="ECO:0007669"/>
    <property type="project" value="TreeGrafter"/>
</dbReference>
<gene>
    <name evidence="16" type="ORF">SNE40_011072</name>
</gene>
<dbReference type="AlphaFoldDB" id="A0AAN8JVE8"/>
<keyword evidence="4" id="KW-1017">Isopeptide bond</keyword>
<evidence type="ECO:0000256" key="6">
    <source>
        <dbReference type="ARBA" id="ARBA00022843"/>
    </source>
</evidence>
<evidence type="ECO:0000313" key="17">
    <source>
        <dbReference type="Proteomes" id="UP001347796"/>
    </source>
</evidence>
<evidence type="ECO:0000256" key="2">
    <source>
        <dbReference type="ARBA" id="ARBA00004173"/>
    </source>
</evidence>
<evidence type="ECO:0000256" key="7">
    <source>
        <dbReference type="ARBA" id="ARBA00022853"/>
    </source>
</evidence>
<feature type="domain" description="KANL2-like probable zinc-finger" evidence="15">
    <location>
        <begin position="298"/>
        <end position="351"/>
    </location>
</feature>
<keyword evidence="9" id="KW-0539">Nucleus</keyword>
<evidence type="ECO:0000256" key="3">
    <source>
        <dbReference type="ARBA" id="ARBA00015508"/>
    </source>
</evidence>
<dbReference type="Pfam" id="PF13891">
    <property type="entry name" value="zf-C3HC3H_KANSL2"/>
    <property type="match status" value="2"/>
</dbReference>
<evidence type="ECO:0000256" key="1">
    <source>
        <dbReference type="ARBA" id="ARBA00004123"/>
    </source>
</evidence>
<evidence type="ECO:0000256" key="8">
    <source>
        <dbReference type="ARBA" id="ARBA00023128"/>
    </source>
</evidence>
<protein>
    <recommendedName>
        <fullName evidence="3">KAT8 regulatory NSL complex subunit 2</fullName>
    </recommendedName>
    <alternativeName>
        <fullName evidence="11">NSL complex protein NSL2</fullName>
    </alternativeName>
    <alternativeName>
        <fullName evidence="10">Non-specific lethal 2 homolog</fullName>
    </alternativeName>
</protein>
<keyword evidence="17" id="KW-1185">Reference proteome</keyword>
<evidence type="ECO:0000256" key="13">
    <source>
        <dbReference type="ARBA" id="ARBA00093543"/>
    </source>
</evidence>
<proteinExistence type="predicted"/>
<dbReference type="GO" id="GO:0005739">
    <property type="term" value="C:mitochondrion"/>
    <property type="evidence" value="ECO:0007669"/>
    <property type="project" value="UniProtKB-SubCell"/>
</dbReference>
<comment type="caution">
    <text evidence="16">The sequence shown here is derived from an EMBL/GenBank/DDBJ whole genome shotgun (WGS) entry which is preliminary data.</text>
</comment>
<evidence type="ECO:0000256" key="5">
    <source>
        <dbReference type="ARBA" id="ARBA00022553"/>
    </source>
</evidence>
<evidence type="ECO:0000256" key="4">
    <source>
        <dbReference type="ARBA" id="ARBA00022499"/>
    </source>
</evidence>
<keyword evidence="8" id="KW-0496">Mitochondrion</keyword>
<dbReference type="GO" id="GO:0006325">
    <property type="term" value="P:chromatin organization"/>
    <property type="evidence" value="ECO:0007669"/>
    <property type="project" value="UniProtKB-KW"/>
</dbReference>
<evidence type="ECO:0000256" key="10">
    <source>
        <dbReference type="ARBA" id="ARBA00032947"/>
    </source>
</evidence>
<keyword evidence="5" id="KW-0597">Phosphoprotein</keyword>
<evidence type="ECO:0000256" key="12">
    <source>
        <dbReference type="ARBA" id="ARBA00093359"/>
    </source>
</evidence>
<evidence type="ECO:0000256" key="11">
    <source>
        <dbReference type="ARBA" id="ARBA00033378"/>
    </source>
</evidence>
<dbReference type="PANTHER" id="PTHR13453">
    <property type="entry name" value="KAT8 REGULATORY NSL COMPLEX SUBUNIT 2"/>
    <property type="match status" value="1"/>
</dbReference>
<dbReference type="Proteomes" id="UP001347796">
    <property type="component" value="Unassembled WGS sequence"/>
</dbReference>
<dbReference type="PANTHER" id="PTHR13453:SF1">
    <property type="entry name" value="KAT8 REGULATORY NSL COMPLEX SUBUNIT 2"/>
    <property type="match status" value="1"/>
</dbReference>
<comment type="subcellular location">
    <subcellularLocation>
        <location evidence="2">Mitochondrion</location>
    </subcellularLocation>
    <subcellularLocation>
        <location evidence="1">Nucleus</location>
    </subcellularLocation>
</comment>
<dbReference type="InterPro" id="IPR026316">
    <property type="entry name" value="NSL2"/>
</dbReference>
<evidence type="ECO:0000256" key="9">
    <source>
        <dbReference type="ARBA" id="ARBA00023242"/>
    </source>
</evidence>
<feature type="compositionally biased region" description="Low complexity" evidence="14">
    <location>
        <begin position="378"/>
        <end position="388"/>
    </location>
</feature>
<name>A0AAN8JVE8_PATCE</name>
<evidence type="ECO:0000256" key="14">
    <source>
        <dbReference type="SAM" id="MobiDB-lite"/>
    </source>
</evidence>
<feature type="region of interest" description="Disordered" evidence="14">
    <location>
        <begin position="361"/>
        <end position="390"/>
    </location>
</feature>
<keyword evidence="7" id="KW-0156">Chromatin regulator</keyword>